<organism evidence="2 3">
    <name type="scientific">Citricoccus parietis</name>
    <dbReference type="NCBI Taxonomy" id="592307"/>
    <lineage>
        <taxon>Bacteria</taxon>
        <taxon>Bacillati</taxon>
        <taxon>Actinomycetota</taxon>
        <taxon>Actinomycetes</taxon>
        <taxon>Micrococcales</taxon>
        <taxon>Micrococcaceae</taxon>
        <taxon>Citricoccus</taxon>
    </lineage>
</organism>
<accession>A0ABV5FYF8</accession>
<comment type="caution">
    <text evidence="2">The sequence shown here is derived from an EMBL/GenBank/DDBJ whole genome shotgun (WGS) entry which is preliminary data.</text>
</comment>
<protein>
    <submittedName>
        <fullName evidence="2">Uncharacterized protein</fullName>
    </submittedName>
</protein>
<dbReference type="Proteomes" id="UP001589575">
    <property type="component" value="Unassembled WGS sequence"/>
</dbReference>
<evidence type="ECO:0000256" key="1">
    <source>
        <dbReference type="SAM" id="MobiDB-lite"/>
    </source>
</evidence>
<dbReference type="EMBL" id="JBHMFI010000001">
    <property type="protein sequence ID" value="MFB9071714.1"/>
    <property type="molecule type" value="Genomic_DNA"/>
</dbReference>
<name>A0ABV5FYF8_9MICC</name>
<feature type="compositionally biased region" description="Basic and acidic residues" evidence="1">
    <location>
        <begin position="64"/>
        <end position="82"/>
    </location>
</feature>
<reference evidence="2 3" key="1">
    <citation type="submission" date="2024-09" db="EMBL/GenBank/DDBJ databases">
        <authorList>
            <person name="Sun Q."/>
            <person name="Mori K."/>
        </authorList>
    </citation>
    <scope>NUCLEOTIDE SEQUENCE [LARGE SCALE GENOMIC DNA]</scope>
    <source>
        <strain evidence="2 3">CCM 7609</strain>
    </source>
</reference>
<keyword evidence="3" id="KW-1185">Reference proteome</keyword>
<feature type="compositionally biased region" description="Gly residues" evidence="1">
    <location>
        <begin position="45"/>
        <end position="62"/>
    </location>
</feature>
<feature type="region of interest" description="Disordered" evidence="1">
    <location>
        <begin position="22"/>
        <end position="82"/>
    </location>
</feature>
<evidence type="ECO:0000313" key="2">
    <source>
        <dbReference type="EMBL" id="MFB9071714.1"/>
    </source>
</evidence>
<sequence>MQKCGIRCARTPQPGLCPYCHTKTIETSLPPPGGSGETEGRREGGAGGEGGTGGEGEVGWRGWGRVERGSNRRDGQRRGRPG</sequence>
<evidence type="ECO:0000313" key="3">
    <source>
        <dbReference type="Proteomes" id="UP001589575"/>
    </source>
</evidence>
<proteinExistence type="predicted"/>
<gene>
    <name evidence="2" type="ORF">ACFFX0_11060</name>
</gene>